<feature type="transmembrane region" description="Helical" evidence="5">
    <location>
        <begin position="37"/>
        <end position="58"/>
    </location>
</feature>
<dbReference type="Pfam" id="PF07690">
    <property type="entry name" value="MFS_1"/>
    <property type="match status" value="1"/>
</dbReference>
<evidence type="ECO:0000256" key="5">
    <source>
        <dbReference type="SAM" id="Phobius"/>
    </source>
</evidence>
<evidence type="ECO:0000313" key="7">
    <source>
        <dbReference type="EMBL" id="GAA2177176.1"/>
    </source>
</evidence>
<proteinExistence type="predicted"/>
<dbReference type="EMBL" id="BAAAON010000003">
    <property type="protein sequence ID" value="GAA2177176.1"/>
    <property type="molecule type" value="Genomic_DNA"/>
</dbReference>
<reference evidence="7 8" key="1">
    <citation type="journal article" date="2019" name="Int. J. Syst. Evol. Microbiol.">
        <title>The Global Catalogue of Microorganisms (GCM) 10K type strain sequencing project: providing services to taxonomists for standard genome sequencing and annotation.</title>
        <authorList>
            <consortium name="The Broad Institute Genomics Platform"/>
            <consortium name="The Broad Institute Genome Sequencing Center for Infectious Disease"/>
            <person name="Wu L."/>
            <person name="Ma J."/>
        </authorList>
    </citation>
    <scope>NUCLEOTIDE SEQUENCE [LARGE SCALE GENOMIC DNA]</scope>
    <source>
        <strain evidence="7 8">JCM 14917</strain>
    </source>
</reference>
<feature type="transmembrane region" description="Helical" evidence="5">
    <location>
        <begin position="70"/>
        <end position="88"/>
    </location>
</feature>
<feature type="transmembrane region" description="Helical" evidence="5">
    <location>
        <begin position="162"/>
        <end position="181"/>
    </location>
</feature>
<feature type="transmembrane region" description="Helical" evidence="5">
    <location>
        <begin position="278"/>
        <end position="299"/>
    </location>
</feature>
<evidence type="ECO:0000256" key="3">
    <source>
        <dbReference type="ARBA" id="ARBA00022989"/>
    </source>
</evidence>
<sequence length="391" mass="39808">MRSWPWTLLFHALFLQLAAYIVRPAAAYRALELGLEPAFLGLIAASFAVVPLLVAALVGRATDRGREAPVLASGAVMMVAAALGLFLWSSSLALLLFWNVVLGLGHLLSVIGQQSRVARGDPAKLDSAFGLYTFAGSAGQVAGPMFIVAFGGGRLVPDTQALFGACAASSILMLILTAGLVRSRPAFPPADSSAPANFRQAISRAGPDARRQLLGAMLVSMMVLGAVDLIAVYLPALGVERGIPAAAVGLLLALRAVATMASRLFLGVMVRSIGRAELIAASTALSALTVGVLAVPLPVPAMGAVLVLAGVALGIGQPLTMTVISLASPPGTRGTWLALRLSANRFGQSAIPAAVGLVAAATGVGGVFGAAAGGLALVAGLSWWQLRRRNG</sequence>
<feature type="transmembrane region" description="Helical" evidence="5">
    <location>
        <begin position="350"/>
        <end position="383"/>
    </location>
</feature>
<evidence type="ECO:0000259" key="6">
    <source>
        <dbReference type="PROSITE" id="PS50850"/>
    </source>
</evidence>
<feature type="domain" description="Major facilitator superfamily (MFS) profile" evidence="6">
    <location>
        <begin position="212"/>
        <end position="391"/>
    </location>
</feature>
<keyword evidence="3 5" id="KW-1133">Transmembrane helix</keyword>
<dbReference type="Proteomes" id="UP001500974">
    <property type="component" value="Unassembled WGS sequence"/>
</dbReference>
<accession>A0ABN3B0R3</accession>
<feature type="transmembrane region" description="Helical" evidence="5">
    <location>
        <begin position="94"/>
        <end position="111"/>
    </location>
</feature>
<gene>
    <name evidence="7" type="ORF">GCM10009784_26760</name>
</gene>
<dbReference type="InterPro" id="IPR011701">
    <property type="entry name" value="MFS"/>
</dbReference>
<feature type="transmembrane region" description="Helical" evidence="5">
    <location>
        <begin position="131"/>
        <end position="150"/>
    </location>
</feature>
<dbReference type="RefSeq" id="WP_346028565.1">
    <property type="nucleotide sequence ID" value="NZ_BAAAON010000003.1"/>
</dbReference>
<keyword evidence="4 5" id="KW-0472">Membrane</keyword>
<feature type="transmembrane region" description="Helical" evidence="5">
    <location>
        <begin position="242"/>
        <end position="266"/>
    </location>
</feature>
<dbReference type="PANTHER" id="PTHR23526:SF4">
    <property type="entry name" value="INTEGRAL MEMBRANE TRANSPORT PROTEIN"/>
    <property type="match status" value="1"/>
</dbReference>
<comment type="subcellular location">
    <subcellularLocation>
        <location evidence="1">Cell membrane</location>
        <topology evidence="1">Multi-pass membrane protein</topology>
    </subcellularLocation>
</comment>
<dbReference type="PANTHER" id="PTHR23526">
    <property type="entry name" value="INTEGRAL MEMBRANE TRANSPORT PROTEIN-RELATED"/>
    <property type="match status" value="1"/>
</dbReference>
<comment type="caution">
    <text evidence="7">The sequence shown here is derived from an EMBL/GenBank/DDBJ whole genome shotgun (WGS) entry which is preliminary data.</text>
</comment>
<dbReference type="InterPro" id="IPR052528">
    <property type="entry name" value="Sugar_transport-like"/>
</dbReference>
<evidence type="ECO:0000313" key="8">
    <source>
        <dbReference type="Proteomes" id="UP001500974"/>
    </source>
</evidence>
<dbReference type="InterPro" id="IPR036259">
    <property type="entry name" value="MFS_trans_sf"/>
</dbReference>
<name>A0ABN3B0R3_9MICC</name>
<dbReference type="SUPFAM" id="SSF103473">
    <property type="entry name" value="MFS general substrate transporter"/>
    <property type="match status" value="1"/>
</dbReference>
<feature type="transmembrane region" description="Helical" evidence="5">
    <location>
        <begin position="213"/>
        <end position="236"/>
    </location>
</feature>
<dbReference type="InterPro" id="IPR020846">
    <property type="entry name" value="MFS_dom"/>
</dbReference>
<organism evidence="7 8">
    <name type="scientific">Arthrobacter parietis</name>
    <dbReference type="NCBI Taxonomy" id="271434"/>
    <lineage>
        <taxon>Bacteria</taxon>
        <taxon>Bacillati</taxon>
        <taxon>Actinomycetota</taxon>
        <taxon>Actinomycetes</taxon>
        <taxon>Micrococcales</taxon>
        <taxon>Micrococcaceae</taxon>
        <taxon>Arthrobacter</taxon>
    </lineage>
</organism>
<protein>
    <recommendedName>
        <fullName evidence="6">Major facilitator superfamily (MFS) profile domain-containing protein</fullName>
    </recommendedName>
</protein>
<dbReference type="Gene3D" id="1.20.1250.20">
    <property type="entry name" value="MFS general substrate transporter like domains"/>
    <property type="match status" value="2"/>
</dbReference>
<evidence type="ECO:0000256" key="1">
    <source>
        <dbReference type="ARBA" id="ARBA00004651"/>
    </source>
</evidence>
<evidence type="ECO:0000256" key="2">
    <source>
        <dbReference type="ARBA" id="ARBA00022692"/>
    </source>
</evidence>
<keyword evidence="2 5" id="KW-0812">Transmembrane</keyword>
<keyword evidence="8" id="KW-1185">Reference proteome</keyword>
<evidence type="ECO:0000256" key="4">
    <source>
        <dbReference type="ARBA" id="ARBA00023136"/>
    </source>
</evidence>
<dbReference type="PROSITE" id="PS50850">
    <property type="entry name" value="MFS"/>
    <property type="match status" value="1"/>
</dbReference>